<name>A0A242MP20_CABSO</name>
<gene>
    <name evidence="1" type="ORF">PAMC26577_20880</name>
</gene>
<evidence type="ECO:0000313" key="2">
    <source>
        <dbReference type="Proteomes" id="UP000195221"/>
    </source>
</evidence>
<sequence>MRDGPRGILQECVQGGARRHCGDECPAAAKRGFAVPNEADIVL</sequence>
<dbReference type="AlphaFoldDB" id="A0A242MP20"/>
<accession>A0A242MP20</accession>
<proteinExistence type="predicted"/>
<dbReference type="Proteomes" id="UP000195221">
    <property type="component" value="Unassembled WGS sequence"/>
</dbReference>
<reference evidence="1 2" key="1">
    <citation type="submission" date="2017-03" db="EMBL/GenBank/DDBJ databases">
        <title>Genome analysis of strain PAMC 26577.</title>
        <authorList>
            <person name="Oh H.-M."/>
            <person name="Yang J.-A."/>
        </authorList>
    </citation>
    <scope>NUCLEOTIDE SEQUENCE [LARGE SCALE GENOMIC DNA]</scope>
    <source>
        <strain evidence="1 2">PAMC 26577</strain>
    </source>
</reference>
<protein>
    <submittedName>
        <fullName evidence="1">Uncharacterized protein</fullName>
    </submittedName>
</protein>
<evidence type="ECO:0000313" key="1">
    <source>
        <dbReference type="EMBL" id="OTP72514.1"/>
    </source>
</evidence>
<organism evidence="1 2">
    <name type="scientific">Caballeronia sordidicola</name>
    <name type="common">Burkholderia sordidicola</name>
    <dbReference type="NCBI Taxonomy" id="196367"/>
    <lineage>
        <taxon>Bacteria</taxon>
        <taxon>Pseudomonadati</taxon>
        <taxon>Pseudomonadota</taxon>
        <taxon>Betaproteobacteria</taxon>
        <taxon>Burkholderiales</taxon>
        <taxon>Burkholderiaceae</taxon>
        <taxon>Caballeronia</taxon>
    </lineage>
</organism>
<comment type="caution">
    <text evidence="1">The sequence shown here is derived from an EMBL/GenBank/DDBJ whole genome shotgun (WGS) entry which is preliminary data.</text>
</comment>
<dbReference type="EMBL" id="NBTZ01000089">
    <property type="protein sequence ID" value="OTP72514.1"/>
    <property type="molecule type" value="Genomic_DNA"/>
</dbReference>